<evidence type="ECO:0000313" key="2">
    <source>
        <dbReference type="Proteomes" id="UP001154078"/>
    </source>
</evidence>
<dbReference type="PANTHER" id="PTHR20908">
    <property type="entry name" value="LD15586P"/>
    <property type="match status" value="1"/>
</dbReference>
<reference evidence="1" key="1">
    <citation type="submission" date="2021-12" db="EMBL/GenBank/DDBJ databases">
        <authorList>
            <person name="King R."/>
        </authorList>
    </citation>
    <scope>NUCLEOTIDE SEQUENCE</scope>
</reference>
<evidence type="ECO:0000313" key="1">
    <source>
        <dbReference type="EMBL" id="CAH0561324.1"/>
    </source>
</evidence>
<protein>
    <recommendedName>
        <fullName evidence="3">Transmembrane protein 53</fullName>
    </recommendedName>
</protein>
<name>A0A9P0FNI7_BRAAE</name>
<dbReference type="EMBL" id="OV121138">
    <property type="protein sequence ID" value="CAH0561324.1"/>
    <property type="molecule type" value="Genomic_DNA"/>
</dbReference>
<evidence type="ECO:0008006" key="3">
    <source>
        <dbReference type="Google" id="ProtNLM"/>
    </source>
</evidence>
<accession>A0A9P0FNI7</accession>
<dbReference type="InterPro" id="IPR008547">
    <property type="entry name" value="DUF829_TMEM53"/>
</dbReference>
<dbReference type="Proteomes" id="UP001154078">
    <property type="component" value="Chromosome 7"/>
</dbReference>
<proteinExistence type="predicted"/>
<dbReference type="InterPro" id="IPR029058">
    <property type="entry name" value="AB_hydrolase_fold"/>
</dbReference>
<dbReference type="Gene3D" id="3.40.50.1820">
    <property type="entry name" value="alpha/beta hydrolase"/>
    <property type="match status" value="1"/>
</dbReference>
<dbReference type="Pfam" id="PF05705">
    <property type="entry name" value="DUF829"/>
    <property type="match status" value="1"/>
</dbReference>
<dbReference type="GO" id="GO:0017171">
    <property type="term" value="F:serine hydrolase activity"/>
    <property type="evidence" value="ECO:0007669"/>
    <property type="project" value="TreeGrafter"/>
</dbReference>
<gene>
    <name evidence="1" type="ORF">MELIAE_LOCUS10888</name>
</gene>
<dbReference type="PANTHER" id="PTHR20908:SF1">
    <property type="entry name" value="LD15586P"/>
    <property type="match status" value="1"/>
</dbReference>
<dbReference type="OrthoDB" id="77878at2759"/>
<sequence>MALSSMRSLSTKGIDVFKHQNHNKQIILFSLRNLSVLPINKNLSIISEEKKNTRVSNLTLERPDDKPLVVLLSWLMAKKKNIFKYADIYAKEGYDVLNVSVSPWQLLWPTKGTQVVAAEILSFLERNASYSPIVLHGFSVGAYLWSEALVQMAAQKERYQPVLDRIQGQVWDSATDITEITIGLPIAVFPRNRVLQTALKKYIIYHMNAFDKISTCHYVRASQMFHTNLVKAPALFFLSKSDQIGAFSANSRAKESWEGSGIKVRWNCWEKSPHVGHLRAHKEEYTNELSNFLKEIKENLKQEQKQEKIQLVN</sequence>
<dbReference type="AlphaFoldDB" id="A0A9P0FNI7"/>
<dbReference type="SUPFAM" id="SSF53474">
    <property type="entry name" value="alpha/beta-Hydrolases"/>
    <property type="match status" value="1"/>
</dbReference>
<organism evidence="1 2">
    <name type="scientific">Brassicogethes aeneus</name>
    <name type="common">Rape pollen beetle</name>
    <name type="synonym">Meligethes aeneus</name>
    <dbReference type="NCBI Taxonomy" id="1431903"/>
    <lineage>
        <taxon>Eukaryota</taxon>
        <taxon>Metazoa</taxon>
        <taxon>Ecdysozoa</taxon>
        <taxon>Arthropoda</taxon>
        <taxon>Hexapoda</taxon>
        <taxon>Insecta</taxon>
        <taxon>Pterygota</taxon>
        <taxon>Neoptera</taxon>
        <taxon>Endopterygota</taxon>
        <taxon>Coleoptera</taxon>
        <taxon>Polyphaga</taxon>
        <taxon>Cucujiformia</taxon>
        <taxon>Nitidulidae</taxon>
        <taxon>Meligethinae</taxon>
        <taxon>Brassicogethes</taxon>
    </lineage>
</organism>
<keyword evidence="2" id="KW-1185">Reference proteome</keyword>